<evidence type="ECO:0000256" key="1">
    <source>
        <dbReference type="SAM" id="Phobius"/>
    </source>
</evidence>
<keyword evidence="3" id="KW-1185">Reference proteome</keyword>
<evidence type="ECO:0000313" key="3">
    <source>
        <dbReference type="Proteomes" id="UP000683925"/>
    </source>
</evidence>
<keyword evidence="1" id="KW-1133">Transmembrane helix</keyword>
<dbReference type="OrthoDB" id="10366971at2759"/>
<feature type="transmembrane region" description="Helical" evidence="1">
    <location>
        <begin position="6"/>
        <end position="26"/>
    </location>
</feature>
<dbReference type="Proteomes" id="UP000683925">
    <property type="component" value="Unassembled WGS sequence"/>
</dbReference>
<evidence type="ECO:0000313" key="2">
    <source>
        <dbReference type="EMBL" id="CAD8161185.1"/>
    </source>
</evidence>
<protein>
    <submittedName>
        <fullName evidence="2">Uncharacterized protein</fullName>
    </submittedName>
</protein>
<reference evidence="2" key="1">
    <citation type="submission" date="2021-01" db="EMBL/GenBank/DDBJ databases">
        <authorList>
            <consortium name="Genoscope - CEA"/>
            <person name="William W."/>
        </authorList>
    </citation>
    <scope>NUCLEOTIDE SEQUENCE</scope>
</reference>
<sequence length="182" mass="21676">MWEYVIAISSCLLILICIIISFLRVFKKKKVQYYSDPDEMAIELYQNMLKYDTKHQIALIMNKIYILVLRDVQIILYQFKLGQNDTTLPIISERLRNSSKVIALLKLMYPDEIPEKFKLVGEKIYENFTIFKILIQWCEQNEIKIKNSKGWMNSQLDINLINSIRAYSEYINNELGIYFKPK</sequence>
<dbReference type="AlphaFoldDB" id="A0A8S1U7P8"/>
<proteinExistence type="predicted"/>
<keyword evidence="1" id="KW-0812">Transmembrane</keyword>
<name>A0A8S1U7P8_PAROT</name>
<comment type="caution">
    <text evidence="2">The sequence shown here is derived from an EMBL/GenBank/DDBJ whole genome shotgun (WGS) entry which is preliminary data.</text>
</comment>
<accession>A0A8S1U7P8</accession>
<organism evidence="2 3">
    <name type="scientific">Paramecium octaurelia</name>
    <dbReference type="NCBI Taxonomy" id="43137"/>
    <lineage>
        <taxon>Eukaryota</taxon>
        <taxon>Sar</taxon>
        <taxon>Alveolata</taxon>
        <taxon>Ciliophora</taxon>
        <taxon>Intramacronucleata</taxon>
        <taxon>Oligohymenophorea</taxon>
        <taxon>Peniculida</taxon>
        <taxon>Parameciidae</taxon>
        <taxon>Paramecium</taxon>
    </lineage>
</organism>
<dbReference type="EMBL" id="CAJJDP010000039">
    <property type="protein sequence ID" value="CAD8161185.1"/>
    <property type="molecule type" value="Genomic_DNA"/>
</dbReference>
<gene>
    <name evidence="2" type="ORF">POCTA_138.1.T0390257</name>
</gene>
<keyword evidence="1" id="KW-0472">Membrane</keyword>